<dbReference type="EMBL" id="FORH01000005">
    <property type="protein sequence ID" value="SFJ74929.1"/>
    <property type="molecule type" value="Genomic_DNA"/>
</dbReference>
<proteinExistence type="predicted"/>
<dbReference type="OrthoDB" id="187903at2"/>
<evidence type="ECO:0000313" key="2">
    <source>
        <dbReference type="EMBL" id="SFJ74929.1"/>
    </source>
</evidence>
<protein>
    <recommendedName>
        <fullName evidence="1">N-acetyltransferase domain-containing protein</fullName>
    </recommendedName>
</protein>
<dbReference type="SUPFAM" id="SSF55729">
    <property type="entry name" value="Acyl-CoA N-acyltransferases (Nat)"/>
    <property type="match status" value="1"/>
</dbReference>
<keyword evidence="3" id="KW-1185">Reference proteome</keyword>
<name>A0A1I3TXA1_9RHOB</name>
<organism evidence="2 3">
    <name type="scientific">Celeribacter neptunius</name>
    <dbReference type="NCBI Taxonomy" id="588602"/>
    <lineage>
        <taxon>Bacteria</taxon>
        <taxon>Pseudomonadati</taxon>
        <taxon>Pseudomonadota</taxon>
        <taxon>Alphaproteobacteria</taxon>
        <taxon>Rhodobacterales</taxon>
        <taxon>Roseobacteraceae</taxon>
        <taxon>Celeribacter</taxon>
    </lineage>
</organism>
<dbReference type="STRING" id="588602.SAMN04487991_2901"/>
<dbReference type="InterPro" id="IPR000182">
    <property type="entry name" value="GNAT_dom"/>
</dbReference>
<dbReference type="InterPro" id="IPR016181">
    <property type="entry name" value="Acyl_CoA_acyltransferase"/>
</dbReference>
<feature type="domain" description="N-acetyltransferase" evidence="1">
    <location>
        <begin position="6"/>
        <end position="179"/>
    </location>
</feature>
<evidence type="ECO:0000313" key="3">
    <source>
        <dbReference type="Proteomes" id="UP000199630"/>
    </source>
</evidence>
<dbReference type="Gene3D" id="3.40.630.30">
    <property type="match status" value="1"/>
</dbReference>
<dbReference type="CDD" id="cd04301">
    <property type="entry name" value="NAT_SF"/>
    <property type="match status" value="1"/>
</dbReference>
<accession>A0A1I3TXA1</accession>
<gene>
    <name evidence="2" type="ORF">SAMN04487991_2901</name>
</gene>
<dbReference type="PROSITE" id="PS51186">
    <property type="entry name" value="GNAT"/>
    <property type="match status" value="1"/>
</dbReference>
<dbReference type="Pfam" id="PF00583">
    <property type="entry name" value="Acetyltransf_1"/>
    <property type="match status" value="1"/>
</dbReference>
<dbReference type="Proteomes" id="UP000199630">
    <property type="component" value="Unassembled WGS sequence"/>
</dbReference>
<dbReference type="AlphaFoldDB" id="A0A1I3TXA1"/>
<evidence type="ECO:0000259" key="1">
    <source>
        <dbReference type="PROSITE" id="PS51186"/>
    </source>
</evidence>
<dbReference type="GO" id="GO:0016747">
    <property type="term" value="F:acyltransferase activity, transferring groups other than amino-acyl groups"/>
    <property type="evidence" value="ECO:0007669"/>
    <property type="project" value="InterPro"/>
</dbReference>
<dbReference type="RefSeq" id="WP_090061406.1">
    <property type="nucleotide sequence ID" value="NZ_FORH01000005.1"/>
</dbReference>
<sequence>MTLSFRTLRGADVESALDDLANLRITVFRDWPYLYDGDLEYERRYMASYAGNENAVLVAAFDADRLVGAATGSPLLGHAEDFAEAFSHHHWPMEEIFYCAESVLLPAYRGLGAGHAFFDAREDHARRLGLTYSAFCSVIRPEDHPLRPEGARSHDRFWRGRGYHPLAGVIARFGWKDVTEDSASEKELQFWGKQL</sequence>
<reference evidence="3" key="1">
    <citation type="submission" date="2016-10" db="EMBL/GenBank/DDBJ databases">
        <authorList>
            <person name="Varghese N."/>
            <person name="Submissions S."/>
        </authorList>
    </citation>
    <scope>NUCLEOTIDE SEQUENCE [LARGE SCALE GENOMIC DNA]</scope>
    <source>
        <strain evidence="3">DSM 26471</strain>
    </source>
</reference>